<dbReference type="AlphaFoldDB" id="A0A9P5P0Y8"/>
<dbReference type="CDD" id="cd07651">
    <property type="entry name" value="F-BAR_PombeCdc15_like"/>
    <property type="match status" value="1"/>
</dbReference>
<feature type="compositionally biased region" description="Polar residues" evidence="6">
    <location>
        <begin position="504"/>
        <end position="513"/>
    </location>
</feature>
<keyword evidence="9" id="KW-1185">Reference proteome</keyword>
<evidence type="ECO:0000313" key="8">
    <source>
        <dbReference type="EMBL" id="KAF8911573.1"/>
    </source>
</evidence>
<evidence type="ECO:0000256" key="1">
    <source>
        <dbReference type="ARBA" id="ARBA00004245"/>
    </source>
</evidence>
<keyword evidence="5" id="KW-0175">Coiled coil</keyword>
<feature type="region of interest" description="Disordered" evidence="6">
    <location>
        <begin position="292"/>
        <end position="428"/>
    </location>
</feature>
<feature type="domain" description="F-BAR" evidence="7">
    <location>
        <begin position="28"/>
        <end position="281"/>
    </location>
</feature>
<feature type="compositionally biased region" description="Polar residues" evidence="6">
    <location>
        <begin position="387"/>
        <end position="404"/>
    </location>
</feature>
<dbReference type="GO" id="GO:0007010">
    <property type="term" value="P:cytoskeleton organization"/>
    <property type="evidence" value="ECO:0007669"/>
    <property type="project" value="TreeGrafter"/>
</dbReference>
<feature type="compositionally biased region" description="Low complexity" evidence="6">
    <location>
        <begin position="871"/>
        <end position="914"/>
    </location>
</feature>
<dbReference type="PROSITE" id="PS51741">
    <property type="entry name" value="F_BAR"/>
    <property type="match status" value="1"/>
</dbReference>
<feature type="compositionally biased region" description="Pro residues" evidence="6">
    <location>
        <begin position="783"/>
        <end position="810"/>
    </location>
</feature>
<comment type="subcellular location">
    <subcellularLocation>
        <location evidence="1">Cytoplasm</location>
        <location evidence="1">Cytoskeleton</location>
    </subcellularLocation>
</comment>
<feature type="compositionally biased region" description="Polar residues" evidence="6">
    <location>
        <begin position="411"/>
        <end position="426"/>
    </location>
</feature>
<feature type="compositionally biased region" description="Low complexity" evidence="6">
    <location>
        <begin position="629"/>
        <end position="643"/>
    </location>
</feature>
<gene>
    <name evidence="8" type="ORF">CPB84DRAFT_1833726</name>
</gene>
<dbReference type="EMBL" id="JADNYJ010000004">
    <property type="protein sequence ID" value="KAF8911573.1"/>
    <property type="molecule type" value="Genomic_DNA"/>
</dbReference>
<comment type="caution">
    <text evidence="8">The sequence shown here is derived from an EMBL/GenBank/DDBJ whole genome shotgun (WGS) entry which is preliminary data.</text>
</comment>
<dbReference type="PANTHER" id="PTHR23065">
    <property type="entry name" value="PROLINE-SERINE-THREONINE PHOSPHATASE INTERACTING PROTEIN 1"/>
    <property type="match status" value="1"/>
</dbReference>
<organism evidence="8 9">
    <name type="scientific">Gymnopilus junonius</name>
    <name type="common">Spectacular rustgill mushroom</name>
    <name type="synonym">Gymnopilus spectabilis subsp. junonius</name>
    <dbReference type="NCBI Taxonomy" id="109634"/>
    <lineage>
        <taxon>Eukaryota</taxon>
        <taxon>Fungi</taxon>
        <taxon>Dikarya</taxon>
        <taxon>Basidiomycota</taxon>
        <taxon>Agaricomycotina</taxon>
        <taxon>Agaricomycetes</taxon>
        <taxon>Agaricomycetidae</taxon>
        <taxon>Agaricales</taxon>
        <taxon>Agaricineae</taxon>
        <taxon>Hymenogastraceae</taxon>
        <taxon>Gymnopilus</taxon>
    </lineage>
</organism>
<feature type="compositionally biased region" description="Low complexity" evidence="6">
    <location>
        <begin position="847"/>
        <end position="857"/>
    </location>
</feature>
<feature type="compositionally biased region" description="Low complexity" evidence="6">
    <location>
        <begin position="311"/>
        <end position="322"/>
    </location>
</feature>
<evidence type="ECO:0000256" key="2">
    <source>
        <dbReference type="ARBA" id="ARBA00022490"/>
    </source>
</evidence>
<feature type="compositionally biased region" description="Low complexity" evidence="6">
    <location>
        <begin position="542"/>
        <end position="561"/>
    </location>
</feature>
<keyword evidence="4" id="KW-0206">Cytoskeleton</keyword>
<dbReference type="InterPro" id="IPR001060">
    <property type="entry name" value="FCH_dom"/>
</dbReference>
<evidence type="ECO:0000256" key="3">
    <source>
        <dbReference type="ARBA" id="ARBA00022553"/>
    </source>
</evidence>
<feature type="compositionally biased region" description="Low complexity" evidence="6">
    <location>
        <begin position="375"/>
        <end position="386"/>
    </location>
</feature>
<keyword evidence="2" id="KW-0963">Cytoplasm</keyword>
<proteinExistence type="predicted"/>
<dbReference type="InterPro" id="IPR027267">
    <property type="entry name" value="AH/BAR_dom_sf"/>
</dbReference>
<dbReference type="Gene3D" id="1.20.1270.60">
    <property type="entry name" value="Arfaptin homology (AH) domain/BAR domain"/>
    <property type="match status" value="1"/>
</dbReference>
<dbReference type="SUPFAM" id="SSF103657">
    <property type="entry name" value="BAR/IMD domain-like"/>
    <property type="match status" value="1"/>
</dbReference>
<feature type="compositionally biased region" description="Polar residues" evidence="6">
    <location>
        <begin position="739"/>
        <end position="757"/>
    </location>
</feature>
<feature type="compositionally biased region" description="Pro residues" evidence="6">
    <location>
        <begin position="858"/>
        <end position="870"/>
    </location>
</feature>
<name>A0A9P5P0Y8_GYMJU</name>
<evidence type="ECO:0000256" key="5">
    <source>
        <dbReference type="PROSITE-ProRule" id="PRU01077"/>
    </source>
</evidence>
<dbReference type="SMART" id="SM00055">
    <property type="entry name" value="FCH"/>
    <property type="match status" value="1"/>
</dbReference>
<dbReference type="Proteomes" id="UP000724874">
    <property type="component" value="Unassembled WGS sequence"/>
</dbReference>
<evidence type="ECO:0000256" key="6">
    <source>
        <dbReference type="SAM" id="MobiDB-lite"/>
    </source>
</evidence>
<feature type="region of interest" description="Disordered" evidence="6">
    <location>
        <begin position="461"/>
        <end position="489"/>
    </location>
</feature>
<feature type="compositionally biased region" description="Polar residues" evidence="6">
    <location>
        <begin position="464"/>
        <end position="481"/>
    </location>
</feature>
<dbReference type="PANTHER" id="PTHR23065:SF7">
    <property type="entry name" value="NOSTRIN, ISOFORM H"/>
    <property type="match status" value="1"/>
</dbReference>
<dbReference type="Pfam" id="PF00611">
    <property type="entry name" value="FCH"/>
    <property type="match status" value="1"/>
</dbReference>
<evidence type="ECO:0000313" key="9">
    <source>
        <dbReference type="Proteomes" id="UP000724874"/>
    </source>
</evidence>
<keyword evidence="3" id="KW-0597">Phosphoprotein</keyword>
<feature type="compositionally biased region" description="Polar residues" evidence="6">
    <location>
        <begin position="830"/>
        <end position="846"/>
    </location>
</feature>
<feature type="region of interest" description="Disordered" evidence="6">
    <location>
        <begin position="504"/>
        <end position="927"/>
    </location>
</feature>
<dbReference type="InterPro" id="IPR031160">
    <property type="entry name" value="F_BAR_dom"/>
</dbReference>
<dbReference type="FunFam" id="1.20.1270.60:FF:000045">
    <property type="entry name" value="Cell division control protein"/>
    <property type="match status" value="1"/>
</dbReference>
<evidence type="ECO:0000256" key="4">
    <source>
        <dbReference type="ARBA" id="ARBA00023212"/>
    </source>
</evidence>
<sequence length="981" mass="108175">MSTDPHASTTSLSKYARANSPALQNRSLDFCNSFWGFGDGGVDVLFARMRGAARTMEELKVFWKERAVIEEDYAKRLAKLAKVTLGRDEIGELRNSLDTVRLETDRQAGFHLNLSQQIKTELEAPTVSFHARQLHHKKTYQTGIEKEFKTKQTQESYVNKAREKYEQDCVRINSFTAQASLRQGKDLEKINLKLERTQQTVQTNEREFANFSKALQDTVNKWEQDWKGFCDSCQDMEEQRMEFMKDNMWSYANAVSTVCVADDESCEKIRLALEQFEPEKDMENFIRDYGTGNQIPDPPAFVNYQNPDAIPSSSARPSSRPANFARTSARELPLRQNLMPPEEDPVVNIAGMGAGGGSNSYDQDRDGPARQPTRSATGASAQAQQTPYMNGTSNITPQAGSILSQAPPAPSSQAIRRQSTMMTPSAQQQQLQRVLQDPYAEAIDPNAETYIKVGNHAYKVDLSNDPQQQSGGPSTVRQNAPSPMKPQNDAVDPLVKQLEELQSAVSNSGSVRRNTMHKPKTSSLGPEPKAGHASTSSVSSRPGTAGPGSSSLSLPTGPSASAGGNGQNRAPSARSISPARDYRNSAEMVVGAHPSVSRPVSPNPPTAAFMVPQSTSPVLADYQHRSNSRTRTSSIGPTSSTSPANQGQNLARPPSQLGHAGIGAHGSRSNSPSPAPIQPNQAGPGVALGIALDPSGRQQQQQPAPPPQQQIQHAAARPGVPPQTAQPTYNPPPPPVQHITPQAQTPQRRSSYVSINNIAAPVQPQVYAVTHPPPPQAMYQTPSPQPYTQPPPVQSVYNPPPVQYQPPPQQQPQQQRYQQQQPQQQPQNNYGVNNLQRGGSLNYYGNQTPPQQQQQQPPYQPMQQQPPPPQMLAVQQQQQQQRGVVQSQQQQRGYQQPPQQQQQYMYQDQVRNSPSPQPPSQTTDDGSQVLFYVKALYDYTATIEEEFDFQSEDGWWSGELLDEARRQKGRNVFPSNFVCLF</sequence>
<feature type="compositionally biased region" description="Low complexity" evidence="6">
    <location>
        <begin position="709"/>
        <end position="728"/>
    </location>
</feature>
<dbReference type="SUPFAM" id="SSF50044">
    <property type="entry name" value="SH3-domain"/>
    <property type="match status" value="1"/>
</dbReference>
<accession>A0A9P5P0Y8</accession>
<feature type="compositionally biased region" description="Low complexity" evidence="6">
    <location>
        <begin position="811"/>
        <end position="829"/>
    </location>
</feature>
<dbReference type="GO" id="GO:0120104">
    <property type="term" value="C:mitotic actomyosin contractile ring, proximal layer"/>
    <property type="evidence" value="ECO:0007669"/>
    <property type="project" value="TreeGrafter"/>
</dbReference>
<protein>
    <recommendedName>
        <fullName evidence="7">F-BAR domain-containing protein</fullName>
    </recommendedName>
</protein>
<dbReference type="GO" id="GO:0005543">
    <property type="term" value="F:phospholipid binding"/>
    <property type="evidence" value="ECO:0007669"/>
    <property type="project" value="TreeGrafter"/>
</dbReference>
<dbReference type="GO" id="GO:0009898">
    <property type="term" value="C:cytoplasmic side of plasma membrane"/>
    <property type="evidence" value="ECO:0007669"/>
    <property type="project" value="TreeGrafter"/>
</dbReference>
<reference evidence="8" key="1">
    <citation type="submission" date="2020-11" db="EMBL/GenBank/DDBJ databases">
        <authorList>
            <consortium name="DOE Joint Genome Institute"/>
            <person name="Ahrendt S."/>
            <person name="Riley R."/>
            <person name="Andreopoulos W."/>
            <person name="LaButti K."/>
            <person name="Pangilinan J."/>
            <person name="Ruiz-duenas F.J."/>
            <person name="Barrasa J.M."/>
            <person name="Sanchez-Garcia M."/>
            <person name="Camarero S."/>
            <person name="Miyauchi S."/>
            <person name="Serrano A."/>
            <person name="Linde D."/>
            <person name="Babiker R."/>
            <person name="Drula E."/>
            <person name="Ayuso-Fernandez I."/>
            <person name="Pacheco R."/>
            <person name="Padilla G."/>
            <person name="Ferreira P."/>
            <person name="Barriuso J."/>
            <person name="Kellner H."/>
            <person name="Castanera R."/>
            <person name="Alfaro M."/>
            <person name="Ramirez L."/>
            <person name="Pisabarro A.G."/>
            <person name="Kuo A."/>
            <person name="Tritt A."/>
            <person name="Lipzen A."/>
            <person name="He G."/>
            <person name="Yan M."/>
            <person name="Ng V."/>
            <person name="Cullen D."/>
            <person name="Martin F."/>
            <person name="Rosso M.-N."/>
            <person name="Henrissat B."/>
            <person name="Hibbett D."/>
            <person name="Martinez A.T."/>
            <person name="Grigoriev I.V."/>
        </authorList>
    </citation>
    <scope>NUCLEOTIDE SEQUENCE</scope>
    <source>
        <strain evidence="8">AH 44721</strain>
    </source>
</reference>
<evidence type="ECO:0000259" key="7">
    <source>
        <dbReference type="PROSITE" id="PS51741"/>
    </source>
</evidence>
<dbReference type="InterPro" id="IPR036028">
    <property type="entry name" value="SH3-like_dom_sf"/>
</dbReference>
<dbReference type="OrthoDB" id="19092at2759"/>
<dbReference type="Gene3D" id="2.30.30.40">
    <property type="entry name" value="SH3 Domains"/>
    <property type="match status" value="1"/>
</dbReference>
<dbReference type="CDD" id="cd00174">
    <property type="entry name" value="SH3"/>
    <property type="match status" value="1"/>
</dbReference>